<keyword evidence="5" id="KW-1185">Reference proteome</keyword>
<dbReference type="GO" id="GO:0005777">
    <property type="term" value="C:peroxisome"/>
    <property type="evidence" value="ECO:0007669"/>
    <property type="project" value="TreeGrafter"/>
</dbReference>
<dbReference type="GO" id="GO:0008453">
    <property type="term" value="F:alanine-glyoxylate transaminase activity"/>
    <property type="evidence" value="ECO:0007669"/>
    <property type="project" value="TreeGrafter"/>
</dbReference>
<dbReference type="PANTHER" id="PTHR21152:SF40">
    <property type="entry name" value="ALANINE--GLYOXYLATE AMINOTRANSFERASE"/>
    <property type="match status" value="1"/>
</dbReference>
<proteinExistence type="predicted"/>
<sequence>MDEWGIDAVYTSTQKALSGPAGITPVAFSARAEKVINSRKHEPPFYFDVKLLAQQWNCYGNTRAYHHTLSPPLLWALRASLIELCRETLPKAWERHTKTAAHFHKRLSDFGFELLIPKPEDRLNTVTTVLINKKYNIPEFLNSSHWPNGSKFNSTSGGRRSFSYGGHISSTYQVIKAFFMSWCFFILLPT</sequence>
<comment type="cofactor">
    <cofactor evidence="1">
        <name>pyridoxal 5'-phosphate</name>
        <dbReference type="ChEBI" id="CHEBI:597326"/>
    </cofactor>
</comment>
<dbReference type="Gene3D" id="3.40.640.10">
    <property type="entry name" value="Type I PLP-dependent aspartate aminotransferase-like (Major domain)"/>
    <property type="match status" value="1"/>
</dbReference>
<evidence type="ECO:0000256" key="1">
    <source>
        <dbReference type="ARBA" id="ARBA00001933"/>
    </source>
</evidence>
<dbReference type="SUPFAM" id="SSF53383">
    <property type="entry name" value="PLP-dependent transferases"/>
    <property type="match status" value="1"/>
</dbReference>
<dbReference type="EMBL" id="FZQP02000582">
    <property type="protein sequence ID" value="VVC89625.1"/>
    <property type="molecule type" value="Genomic_DNA"/>
</dbReference>
<protein>
    <recommendedName>
        <fullName evidence="3">Aminotransferase class V domain-containing protein</fullName>
    </recommendedName>
</protein>
<dbReference type="GO" id="GO:0019265">
    <property type="term" value="P:glycine biosynthetic process, by transamination of glyoxylate"/>
    <property type="evidence" value="ECO:0007669"/>
    <property type="project" value="TreeGrafter"/>
</dbReference>
<dbReference type="GO" id="GO:0004760">
    <property type="term" value="F:L-serine-pyruvate transaminase activity"/>
    <property type="evidence" value="ECO:0007669"/>
    <property type="project" value="TreeGrafter"/>
</dbReference>
<name>A0A5E4PWI1_9NEOP</name>
<dbReference type="PANTHER" id="PTHR21152">
    <property type="entry name" value="AMINOTRANSFERASE CLASS V"/>
    <property type="match status" value="1"/>
</dbReference>
<keyword evidence="2" id="KW-0663">Pyridoxal phosphate</keyword>
<accession>A0A5E4PWI1</accession>
<dbReference type="InterPro" id="IPR015422">
    <property type="entry name" value="PyrdxlP-dep_Trfase_small"/>
</dbReference>
<evidence type="ECO:0000256" key="2">
    <source>
        <dbReference type="ARBA" id="ARBA00022898"/>
    </source>
</evidence>
<evidence type="ECO:0000259" key="3">
    <source>
        <dbReference type="Pfam" id="PF00266"/>
    </source>
</evidence>
<organism evidence="4 5">
    <name type="scientific">Leptidea sinapis</name>
    <dbReference type="NCBI Taxonomy" id="189913"/>
    <lineage>
        <taxon>Eukaryota</taxon>
        <taxon>Metazoa</taxon>
        <taxon>Ecdysozoa</taxon>
        <taxon>Arthropoda</taxon>
        <taxon>Hexapoda</taxon>
        <taxon>Insecta</taxon>
        <taxon>Pterygota</taxon>
        <taxon>Neoptera</taxon>
        <taxon>Endopterygota</taxon>
        <taxon>Lepidoptera</taxon>
        <taxon>Glossata</taxon>
        <taxon>Ditrysia</taxon>
        <taxon>Papilionoidea</taxon>
        <taxon>Pieridae</taxon>
        <taxon>Dismorphiinae</taxon>
        <taxon>Leptidea</taxon>
    </lineage>
</organism>
<evidence type="ECO:0000313" key="4">
    <source>
        <dbReference type="EMBL" id="VVC89625.1"/>
    </source>
</evidence>
<feature type="domain" description="Aminotransferase class V" evidence="3">
    <location>
        <begin position="1"/>
        <end position="132"/>
    </location>
</feature>
<gene>
    <name evidence="4" type="ORF">LSINAPIS_LOCUS2698</name>
</gene>
<dbReference type="InterPro" id="IPR015424">
    <property type="entry name" value="PyrdxlP-dep_Trfase"/>
</dbReference>
<dbReference type="InterPro" id="IPR015421">
    <property type="entry name" value="PyrdxlP-dep_Trfase_major"/>
</dbReference>
<dbReference type="InterPro" id="IPR000192">
    <property type="entry name" value="Aminotrans_V_dom"/>
</dbReference>
<dbReference type="Proteomes" id="UP000324832">
    <property type="component" value="Unassembled WGS sequence"/>
</dbReference>
<reference evidence="4 5" key="1">
    <citation type="submission" date="2017-07" db="EMBL/GenBank/DDBJ databases">
        <authorList>
            <person name="Talla V."/>
            <person name="Backstrom N."/>
        </authorList>
    </citation>
    <scope>NUCLEOTIDE SEQUENCE [LARGE SCALE GENOMIC DNA]</scope>
</reference>
<dbReference type="Gene3D" id="3.90.1150.10">
    <property type="entry name" value="Aspartate Aminotransferase, domain 1"/>
    <property type="match status" value="1"/>
</dbReference>
<evidence type="ECO:0000313" key="5">
    <source>
        <dbReference type="Proteomes" id="UP000324832"/>
    </source>
</evidence>
<dbReference type="AlphaFoldDB" id="A0A5E4PWI1"/>
<dbReference type="Pfam" id="PF00266">
    <property type="entry name" value="Aminotran_5"/>
    <property type="match status" value="1"/>
</dbReference>